<evidence type="ECO:0000313" key="4">
    <source>
        <dbReference type="Proteomes" id="UP000570595"/>
    </source>
</evidence>
<dbReference type="OrthoDB" id="415121at2759"/>
<evidence type="ECO:0000313" key="2">
    <source>
        <dbReference type="EMBL" id="KAF4660378.1"/>
    </source>
</evidence>
<evidence type="ECO:0000313" key="5">
    <source>
        <dbReference type="Proteomes" id="UP000572268"/>
    </source>
</evidence>
<feature type="transmembrane region" description="Helical" evidence="1">
    <location>
        <begin position="187"/>
        <end position="208"/>
    </location>
</feature>
<feature type="transmembrane region" description="Helical" evidence="1">
    <location>
        <begin position="20"/>
        <end position="39"/>
    </location>
</feature>
<accession>A0A7J6LM82</accession>
<proteinExistence type="predicted"/>
<reference evidence="4 5" key="1">
    <citation type="submission" date="2020-04" db="EMBL/GenBank/DDBJ databases">
        <title>Perkinsus olseni comparative genomics.</title>
        <authorList>
            <person name="Bogema D.R."/>
        </authorList>
    </citation>
    <scope>NUCLEOTIDE SEQUENCE [LARGE SCALE GENOMIC DNA]</scope>
    <source>
        <strain evidence="2">ATCC PRA-179</strain>
        <strain evidence="3">ATCC PRA-31</strain>
    </source>
</reference>
<dbReference type="EMBL" id="JABANN010000241">
    <property type="protein sequence ID" value="KAF4665147.1"/>
    <property type="molecule type" value="Genomic_DNA"/>
</dbReference>
<evidence type="ECO:0000313" key="3">
    <source>
        <dbReference type="EMBL" id="KAF4665147.1"/>
    </source>
</evidence>
<organism evidence="2 4">
    <name type="scientific">Perkinsus olseni</name>
    <name type="common">Perkinsus atlanticus</name>
    <dbReference type="NCBI Taxonomy" id="32597"/>
    <lineage>
        <taxon>Eukaryota</taxon>
        <taxon>Sar</taxon>
        <taxon>Alveolata</taxon>
        <taxon>Perkinsozoa</taxon>
        <taxon>Perkinsea</taxon>
        <taxon>Perkinsida</taxon>
        <taxon>Perkinsidae</taxon>
        <taxon>Perkinsus</taxon>
    </lineage>
</organism>
<name>A0A7J6LM82_PEROL</name>
<protein>
    <submittedName>
        <fullName evidence="2">Uncharacterized protein</fullName>
    </submittedName>
</protein>
<keyword evidence="1" id="KW-1133">Transmembrane helix</keyword>
<evidence type="ECO:0000256" key="1">
    <source>
        <dbReference type="SAM" id="Phobius"/>
    </source>
</evidence>
<gene>
    <name evidence="3" type="ORF">FOL46_003852</name>
    <name evidence="2" type="ORF">FOZ61_004059</name>
</gene>
<comment type="caution">
    <text evidence="2">The sequence shown here is derived from an EMBL/GenBank/DDBJ whole genome shotgun (WGS) entry which is preliminary data.</text>
</comment>
<dbReference type="Proteomes" id="UP000570595">
    <property type="component" value="Unassembled WGS sequence"/>
</dbReference>
<feature type="transmembrane region" description="Helical" evidence="1">
    <location>
        <begin position="93"/>
        <end position="114"/>
    </location>
</feature>
<dbReference type="EMBL" id="JABAHT010000233">
    <property type="protein sequence ID" value="KAF4660378.1"/>
    <property type="molecule type" value="Genomic_DNA"/>
</dbReference>
<keyword evidence="1" id="KW-0812">Transmembrane</keyword>
<sequence>MIRSFNAGTCFGLSLRTGMLIVILILLAVTFSDIAWRWHVHFHENTMLHPMIKPLMFDYAPLVLYVLVVCDFILAGAVIVTEPGRAKSQLGKAWLIFMIITCLWWLVVGFHISARLRDFRKQFGVSGALNKAQEKETRVAKILRGKGRGTVLQGAAFLADRTVAGMMSGTLPEPIGELIWLSWNPGLVVILFGLIPFGTVGSTLIYVASYVHVVSRGGDGTECLEGGKIEEFYDALAEDENLAENESSMIAE</sequence>
<dbReference type="AlphaFoldDB" id="A0A7J6LM82"/>
<keyword evidence="1" id="KW-0472">Membrane</keyword>
<dbReference type="Proteomes" id="UP000572268">
    <property type="component" value="Unassembled WGS sequence"/>
</dbReference>
<feature type="transmembrane region" description="Helical" evidence="1">
    <location>
        <begin position="59"/>
        <end position="81"/>
    </location>
</feature>